<dbReference type="eggNOG" id="ENOG503052X">
    <property type="taxonomic scope" value="Bacteria"/>
</dbReference>
<dbReference type="Proteomes" id="UP000002027">
    <property type="component" value="Chromosome 2"/>
</dbReference>
<name>D1C9S2_SPHTD</name>
<evidence type="ECO:0000313" key="2">
    <source>
        <dbReference type="Proteomes" id="UP000002027"/>
    </source>
</evidence>
<dbReference type="EMBL" id="CP001824">
    <property type="protein sequence ID" value="ACZ40565.1"/>
    <property type="molecule type" value="Genomic_DNA"/>
</dbReference>
<reference evidence="1 2" key="2">
    <citation type="journal article" date="2010" name="Stand. Genomic Sci.">
        <title>Complete genome sequence of Desulfohalobium retbaense type strain (HR(100)).</title>
        <authorList>
            <person name="Spring S."/>
            <person name="Nolan M."/>
            <person name="Lapidus A."/>
            <person name="Glavina Del Rio T."/>
            <person name="Copeland A."/>
            <person name="Tice H."/>
            <person name="Cheng J.F."/>
            <person name="Lucas S."/>
            <person name="Land M."/>
            <person name="Chen F."/>
            <person name="Bruce D."/>
            <person name="Goodwin L."/>
            <person name="Pitluck S."/>
            <person name="Ivanova N."/>
            <person name="Mavromatis K."/>
            <person name="Mikhailova N."/>
            <person name="Pati A."/>
            <person name="Chen A."/>
            <person name="Palaniappan K."/>
            <person name="Hauser L."/>
            <person name="Chang Y.J."/>
            <person name="Jeffries C.D."/>
            <person name="Munk C."/>
            <person name="Kiss H."/>
            <person name="Chain P."/>
            <person name="Han C."/>
            <person name="Brettin T."/>
            <person name="Detter J.C."/>
            <person name="Schuler E."/>
            <person name="Goker M."/>
            <person name="Rohde M."/>
            <person name="Bristow J."/>
            <person name="Eisen J.A."/>
            <person name="Markowitz V."/>
            <person name="Hugenholtz P."/>
            <person name="Kyrpides N.C."/>
            <person name="Klenk H.P."/>
        </authorList>
    </citation>
    <scope>NUCLEOTIDE SEQUENCE [LARGE SCALE GENOMIC DNA]</scope>
    <source>
        <strain evidence="2">ATCC 49802 / DSM 20745 / S 6022</strain>
    </source>
</reference>
<dbReference type="InParanoid" id="D1C9S2"/>
<evidence type="ECO:0000313" key="1">
    <source>
        <dbReference type="EMBL" id="ACZ40565.1"/>
    </source>
</evidence>
<dbReference type="KEGG" id="sti:Sthe_3165"/>
<proteinExistence type="predicted"/>
<organism evidence="1 2">
    <name type="scientific">Sphaerobacter thermophilus (strain ATCC 49802 / DSM 20745 / KCCM 41009 / NCIMB 13125 / S 6022)</name>
    <dbReference type="NCBI Taxonomy" id="479434"/>
    <lineage>
        <taxon>Bacteria</taxon>
        <taxon>Pseudomonadati</taxon>
        <taxon>Thermomicrobiota</taxon>
        <taxon>Thermomicrobia</taxon>
        <taxon>Sphaerobacterales</taxon>
        <taxon>Sphaerobacterineae</taxon>
        <taxon>Sphaerobacteraceae</taxon>
        <taxon>Sphaerobacter</taxon>
    </lineage>
</organism>
<accession>D1C9S2</accession>
<protein>
    <submittedName>
        <fullName evidence="1">Uncharacterized protein</fullName>
    </submittedName>
</protein>
<gene>
    <name evidence="1" type="ordered locus">Sthe_3165</name>
</gene>
<dbReference type="HOGENOM" id="CLU_153954_0_0_0"/>
<dbReference type="RefSeq" id="WP_012873600.1">
    <property type="nucleotide sequence ID" value="NC_013524.1"/>
</dbReference>
<keyword evidence="2" id="KW-1185">Reference proteome</keyword>
<dbReference type="OrthoDB" id="163964at2"/>
<sequence length="120" mass="14011">MQVQRTPMRCPICDRELVDVRIRNIGTVTANLLWQMHAGRCTEHGWFQAEVISKPPREIFPVNRPGGVVRRVEVDGREYFSFPTVWNAMDPRQDVDPFDPRYWEVDWDRIRGASIGVTRG</sequence>
<reference evidence="2" key="1">
    <citation type="submission" date="2009-11" db="EMBL/GenBank/DDBJ databases">
        <title>The complete chromosome 2 of Sphaerobacter thermophilus DSM 20745.</title>
        <authorList>
            <person name="Lucas S."/>
            <person name="Copeland A."/>
            <person name="Lapidus A."/>
            <person name="Glavina del Rio T."/>
            <person name="Dalin E."/>
            <person name="Tice H."/>
            <person name="Bruce D."/>
            <person name="Goodwin L."/>
            <person name="Pitluck S."/>
            <person name="Kyrpides N."/>
            <person name="Mavromatis K."/>
            <person name="Ivanova N."/>
            <person name="Mikhailova N."/>
            <person name="LaButti K.M."/>
            <person name="Clum A."/>
            <person name="Sun H.I."/>
            <person name="Brettin T."/>
            <person name="Detter J.C."/>
            <person name="Han C."/>
            <person name="Larimer F."/>
            <person name="Land M."/>
            <person name="Hauser L."/>
            <person name="Markowitz V."/>
            <person name="Cheng J.F."/>
            <person name="Hugenholtz P."/>
            <person name="Woyke T."/>
            <person name="Wu D."/>
            <person name="Steenblock K."/>
            <person name="Schneider S."/>
            <person name="Pukall R."/>
            <person name="Goeker M."/>
            <person name="Klenk H.P."/>
            <person name="Eisen J.A."/>
        </authorList>
    </citation>
    <scope>NUCLEOTIDE SEQUENCE [LARGE SCALE GENOMIC DNA]</scope>
    <source>
        <strain evidence="2">ATCC 49802 / DSM 20745 / S 6022</strain>
    </source>
</reference>
<dbReference type="STRING" id="479434.Sthe_3165"/>
<dbReference type="AlphaFoldDB" id="D1C9S2"/>